<evidence type="ECO:0000256" key="4">
    <source>
        <dbReference type="ARBA" id="ARBA00022692"/>
    </source>
</evidence>
<dbReference type="PANTHER" id="PTHR43066">
    <property type="entry name" value="RHOMBOID-RELATED PROTEIN"/>
    <property type="match status" value="1"/>
</dbReference>
<feature type="compositionally biased region" description="Basic and acidic residues" evidence="8">
    <location>
        <begin position="358"/>
        <end position="372"/>
    </location>
</feature>
<dbReference type="GO" id="GO:0004252">
    <property type="term" value="F:serine-type endopeptidase activity"/>
    <property type="evidence" value="ECO:0007669"/>
    <property type="project" value="InterPro"/>
</dbReference>
<keyword evidence="7 9" id="KW-0472">Membrane</keyword>
<feature type="compositionally biased region" description="Gly residues" evidence="8">
    <location>
        <begin position="274"/>
        <end position="284"/>
    </location>
</feature>
<evidence type="ECO:0000256" key="2">
    <source>
        <dbReference type="ARBA" id="ARBA00009045"/>
    </source>
</evidence>
<keyword evidence="6 9" id="KW-1133">Transmembrane helix</keyword>
<keyword evidence="5" id="KW-0378">Hydrolase</keyword>
<dbReference type="InterPro" id="IPR035952">
    <property type="entry name" value="Rhomboid-like_sf"/>
</dbReference>
<feature type="compositionally biased region" description="Basic and acidic residues" evidence="8">
    <location>
        <begin position="327"/>
        <end position="341"/>
    </location>
</feature>
<dbReference type="SUPFAM" id="SSF144091">
    <property type="entry name" value="Rhomboid-like"/>
    <property type="match status" value="1"/>
</dbReference>
<name>A0A9Q1BPL0_HOLLE</name>
<dbReference type="Pfam" id="PF01694">
    <property type="entry name" value="Rhomboid"/>
    <property type="match status" value="1"/>
</dbReference>
<evidence type="ECO:0000256" key="3">
    <source>
        <dbReference type="ARBA" id="ARBA00022670"/>
    </source>
</evidence>
<accession>A0A9Q1BPL0</accession>
<dbReference type="GO" id="GO:0006508">
    <property type="term" value="P:proteolysis"/>
    <property type="evidence" value="ECO:0007669"/>
    <property type="project" value="UniProtKB-KW"/>
</dbReference>
<feature type="domain" description="Peptidase S54 rhomboid" evidence="10">
    <location>
        <begin position="81"/>
        <end position="225"/>
    </location>
</feature>
<evidence type="ECO:0000256" key="5">
    <source>
        <dbReference type="ARBA" id="ARBA00022801"/>
    </source>
</evidence>
<dbReference type="Gene3D" id="1.20.1540.10">
    <property type="entry name" value="Rhomboid-like"/>
    <property type="match status" value="1"/>
</dbReference>
<evidence type="ECO:0000256" key="8">
    <source>
        <dbReference type="SAM" id="MobiDB-lite"/>
    </source>
</evidence>
<organism evidence="11 12">
    <name type="scientific">Holothuria leucospilota</name>
    <name type="common">Black long sea cucumber</name>
    <name type="synonym">Mertensiothuria leucospilota</name>
    <dbReference type="NCBI Taxonomy" id="206669"/>
    <lineage>
        <taxon>Eukaryota</taxon>
        <taxon>Metazoa</taxon>
        <taxon>Echinodermata</taxon>
        <taxon>Eleutherozoa</taxon>
        <taxon>Echinozoa</taxon>
        <taxon>Holothuroidea</taxon>
        <taxon>Aspidochirotacea</taxon>
        <taxon>Aspidochirotida</taxon>
        <taxon>Holothuriidae</taxon>
        <taxon>Holothuria</taxon>
    </lineage>
</organism>
<comment type="caution">
    <text evidence="11">The sequence shown here is derived from an EMBL/GenBank/DDBJ whole genome shotgun (WGS) entry which is preliminary data.</text>
</comment>
<reference evidence="11" key="1">
    <citation type="submission" date="2021-10" db="EMBL/GenBank/DDBJ databases">
        <title>Tropical sea cucumber genome reveals ecological adaptation and Cuvierian tubules defense mechanism.</title>
        <authorList>
            <person name="Chen T."/>
        </authorList>
    </citation>
    <scope>NUCLEOTIDE SEQUENCE</scope>
    <source>
        <strain evidence="11">Nanhai2018</strain>
        <tissue evidence="11">Muscle</tissue>
    </source>
</reference>
<evidence type="ECO:0000313" key="12">
    <source>
        <dbReference type="Proteomes" id="UP001152320"/>
    </source>
</evidence>
<dbReference type="InterPro" id="IPR022764">
    <property type="entry name" value="Peptidase_S54_rhomboid_dom"/>
</dbReference>
<dbReference type="EMBL" id="JAIZAY010000013">
    <property type="protein sequence ID" value="KAJ8030693.1"/>
    <property type="molecule type" value="Genomic_DNA"/>
</dbReference>
<protein>
    <submittedName>
        <fullName evidence="11">Rhomboid-related protein 4</fullName>
    </submittedName>
</protein>
<dbReference type="Proteomes" id="UP001152320">
    <property type="component" value="Chromosome 13"/>
</dbReference>
<feature type="transmembrane region" description="Helical" evidence="9">
    <location>
        <begin position="119"/>
        <end position="140"/>
    </location>
</feature>
<feature type="transmembrane region" description="Helical" evidence="9">
    <location>
        <begin position="152"/>
        <end position="171"/>
    </location>
</feature>
<dbReference type="FunFam" id="1.20.1540.10:FF:000008">
    <property type="entry name" value="RHOMBOID-like protein 13"/>
    <property type="match status" value="1"/>
</dbReference>
<keyword evidence="4 9" id="KW-0812">Transmembrane</keyword>
<evidence type="ECO:0000313" key="11">
    <source>
        <dbReference type="EMBL" id="KAJ8030693.1"/>
    </source>
</evidence>
<proteinExistence type="inferred from homology"/>
<evidence type="ECO:0000256" key="7">
    <source>
        <dbReference type="ARBA" id="ARBA00023136"/>
    </source>
</evidence>
<evidence type="ECO:0000256" key="6">
    <source>
        <dbReference type="ARBA" id="ARBA00022989"/>
    </source>
</evidence>
<comment type="similarity">
    <text evidence="2">Belongs to the peptidase S54 family.</text>
</comment>
<feature type="region of interest" description="Disordered" evidence="8">
    <location>
        <begin position="265"/>
        <end position="372"/>
    </location>
</feature>
<evidence type="ECO:0000256" key="1">
    <source>
        <dbReference type="ARBA" id="ARBA00004141"/>
    </source>
</evidence>
<dbReference type="GO" id="GO:0016020">
    <property type="term" value="C:membrane"/>
    <property type="evidence" value="ECO:0007669"/>
    <property type="project" value="UniProtKB-SubCell"/>
</dbReference>
<feature type="compositionally biased region" description="Basic and acidic residues" evidence="8">
    <location>
        <begin position="294"/>
        <end position="303"/>
    </location>
</feature>
<evidence type="ECO:0000259" key="10">
    <source>
        <dbReference type="Pfam" id="PF01694"/>
    </source>
</evidence>
<dbReference type="AlphaFoldDB" id="A0A9Q1BPL0"/>
<dbReference type="OrthoDB" id="10257275at2759"/>
<dbReference type="PANTHER" id="PTHR43066:SF1">
    <property type="entry name" value="RHOMBOID PROTEIN 2"/>
    <property type="match status" value="1"/>
</dbReference>
<keyword evidence="3" id="KW-0645">Protease</keyword>
<sequence>MFRGRGRHRGYGRRREGMALALLAMQIYQVGIRHIPPTTLATVALNVAIYLRALNSFFKSFIRHPSITNICVSTSQVLYKRDWPRLFLAAWFHLDEWHLYYNMASFLWKGIQLERRLGTIYFAYLIAVFSVLTNLVMVGVNIAAAELLDDGSYIHTCAAGFSGVIFALKVLSTHYSPRDSQRIMGIINVPSRWACWIELVVIQLIVPRASFTGHLAGILVGLAYIKGPLKNIMDIGSTAISSMTDGFHRTDAHYREEARSYRYQAGTSGYNNRGTGGYNDGHGGLSEEEQIQEALRRSRETAYAERNGYPNQPGNYHQQAEGQQDGRTYDRLYPDLSDRQENMGAPYPEEDAMPSPHSQDELRRRRLARFDR</sequence>
<keyword evidence="12" id="KW-1185">Reference proteome</keyword>
<feature type="compositionally biased region" description="Polar residues" evidence="8">
    <location>
        <begin position="309"/>
        <end position="326"/>
    </location>
</feature>
<gene>
    <name evidence="11" type="ORF">HOLleu_27174</name>
</gene>
<evidence type="ECO:0000256" key="9">
    <source>
        <dbReference type="SAM" id="Phobius"/>
    </source>
</evidence>
<comment type="subcellular location">
    <subcellularLocation>
        <location evidence="1">Membrane</location>
        <topology evidence="1">Multi-pass membrane protein</topology>
    </subcellularLocation>
</comment>